<evidence type="ECO:0000256" key="1">
    <source>
        <dbReference type="SAM" id="MobiDB-lite"/>
    </source>
</evidence>
<name>A0A7J7IN88_9RHOD</name>
<sequence length="185" mass="20324">MSTNHATRNRYEQDARPGMQQHSESFESGPKTERALSDDSASSKKRSSPRLVQETALPEAPVGWSTRALPVLQRLSERFISAHVGTERAGFSFEPSEAKTDNAETDMHGLPSSSSSPANEHLTGASPPKRHRNVWEKVFHPGGRSYPGKSQFDTDDSSAAGEPTGQSISEIYSRRFSAEQQRTPP</sequence>
<gene>
    <name evidence="2" type="ORF">F1559_001494</name>
</gene>
<accession>A0A7J7IN88</accession>
<keyword evidence="3" id="KW-1185">Reference proteome</keyword>
<comment type="caution">
    <text evidence="2">The sequence shown here is derived from an EMBL/GenBank/DDBJ whole genome shotgun (WGS) entry which is preliminary data.</text>
</comment>
<evidence type="ECO:0000313" key="2">
    <source>
        <dbReference type="EMBL" id="KAF6003791.1"/>
    </source>
</evidence>
<dbReference type="Proteomes" id="UP000530660">
    <property type="component" value="Unassembled WGS sequence"/>
</dbReference>
<feature type="region of interest" description="Disordered" evidence="1">
    <location>
        <begin position="1"/>
        <end position="66"/>
    </location>
</feature>
<dbReference type="EMBL" id="VWRR01000005">
    <property type="protein sequence ID" value="KAF6003791.1"/>
    <property type="molecule type" value="Genomic_DNA"/>
</dbReference>
<feature type="region of interest" description="Disordered" evidence="1">
    <location>
        <begin position="85"/>
        <end position="185"/>
    </location>
</feature>
<evidence type="ECO:0000313" key="3">
    <source>
        <dbReference type="Proteomes" id="UP000530660"/>
    </source>
</evidence>
<protein>
    <submittedName>
        <fullName evidence="2">Uncharacterized protein</fullName>
    </submittedName>
</protein>
<reference evidence="2 3" key="1">
    <citation type="journal article" date="2020" name="J. Phycol.">
        <title>Comparative genome analysis reveals Cyanidiococcus gen. nov., a new extremophilic red algal genus sister to Cyanidioschyzon (Cyanidioschyzonaceae, Rhodophyta).</title>
        <authorList>
            <person name="Liu S.-L."/>
            <person name="Chiang Y.-R."/>
            <person name="Yoon H.S."/>
            <person name="Fu H.-Y."/>
        </authorList>
    </citation>
    <scope>NUCLEOTIDE SEQUENCE [LARGE SCALE GENOMIC DNA]</scope>
    <source>
        <strain evidence="2 3">THAL066</strain>
    </source>
</reference>
<feature type="compositionally biased region" description="Basic and acidic residues" evidence="1">
    <location>
        <begin position="96"/>
        <end position="107"/>
    </location>
</feature>
<organism evidence="2 3">
    <name type="scientific">Cyanidiococcus yangmingshanensis</name>
    <dbReference type="NCBI Taxonomy" id="2690220"/>
    <lineage>
        <taxon>Eukaryota</taxon>
        <taxon>Rhodophyta</taxon>
        <taxon>Bangiophyceae</taxon>
        <taxon>Cyanidiales</taxon>
        <taxon>Cyanidiaceae</taxon>
        <taxon>Cyanidiococcus</taxon>
    </lineage>
</organism>
<dbReference type="AlphaFoldDB" id="A0A7J7IN88"/>
<proteinExistence type="predicted"/>